<feature type="region of interest" description="Disordered" evidence="1">
    <location>
        <begin position="52"/>
        <end position="74"/>
    </location>
</feature>
<evidence type="ECO:0000256" key="1">
    <source>
        <dbReference type="SAM" id="MobiDB-lite"/>
    </source>
</evidence>
<reference evidence="2 3" key="1">
    <citation type="submission" date="2017-06" db="EMBL/GenBank/DDBJ databases">
        <title>Genome sequencing of cyanobaciteial culture collection at National Institute for Environmental Studies (NIES).</title>
        <authorList>
            <person name="Hirose Y."/>
            <person name="Shimura Y."/>
            <person name="Fujisawa T."/>
            <person name="Nakamura Y."/>
            <person name="Kawachi M."/>
        </authorList>
    </citation>
    <scope>NUCLEOTIDE SEQUENCE [LARGE SCALE GENOMIC DNA]</scope>
    <source>
        <strain evidence="2 3">NIES-2135</strain>
    </source>
</reference>
<name>A0A1Z4JJ16_LEPBY</name>
<dbReference type="Proteomes" id="UP000217895">
    <property type="component" value="Chromosome"/>
</dbReference>
<organism evidence="2 3">
    <name type="scientific">Leptolyngbya boryana NIES-2135</name>
    <dbReference type="NCBI Taxonomy" id="1973484"/>
    <lineage>
        <taxon>Bacteria</taxon>
        <taxon>Bacillati</taxon>
        <taxon>Cyanobacteriota</taxon>
        <taxon>Cyanophyceae</taxon>
        <taxon>Leptolyngbyales</taxon>
        <taxon>Leptolyngbyaceae</taxon>
        <taxon>Leptolyngbya group</taxon>
        <taxon>Leptolyngbya</taxon>
    </lineage>
</organism>
<evidence type="ECO:0008006" key="4">
    <source>
        <dbReference type="Google" id="ProtNLM"/>
    </source>
</evidence>
<evidence type="ECO:0000313" key="2">
    <source>
        <dbReference type="EMBL" id="BAY56678.1"/>
    </source>
</evidence>
<dbReference type="AlphaFoldDB" id="A0A1Z4JJ16"/>
<evidence type="ECO:0000313" key="3">
    <source>
        <dbReference type="Proteomes" id="UP000217895"/>
    </source>
</evidence>
<proteinExistence type="predicted"/>
<keyword evidence="3" id="KW-1185">Reference proteome</keyword>
<accession>A0A1Z4JJ16</accession>
<sequence length="74" mass="8744">MNDKVQIPDRHKTELAIQIDSDLLDQVRHLTNDPSKVVEVALRQWLRSEMYRDEDNARTLPRNPPLPPRGEWND</sequence>
<protein>
    <recommendedName>
        <fullName evidence="4">Type II toxin-antitoxin system CcdA family antitoxin</fullName>
    </recommendedName>
</protein>
<gene>
    <name evidence="2" type="ORF">NIES2135_35140</name>
</gene>
<dbReference type="EMBL" id="AP018203">
    <property type="protein sequence ID" value="BAY56678.1"/>
    <property type="molecule type" value="Genomic_DNA"/>
</dbReference>